<dbReference type="RefSeq" id="WP_274324180.1">
    <property type="nucleotide sequence ID" value="NZ_CP118158.1"/>
</dbReference>
<sequence length="367" mass="39564">MTPDLKPLDEQVMVVTGATSGNGLATARMAADRGASLVLAARSEDALDELTHEIAEEGGDAVYVVADVSDRNDVEQIAAVAEDTYGGFDTWVNNAGKFIYGRLDETPVSDMRELFEVNVWGLLYGSLVAAEHLKDRGGGAIINVGSVVSERAMILQGAYTASKHAVKGFTDTLRMELEEEGAPVSVTLVKPAAIDTPYPEHAKNYTDSQVTLPPPVYAPETVARAICNAAETPQRDVYVGGAAKHMAQLEYYAPGLLDTIMEKLFVGLQKRDRPPRPPAENAFDQPSGELKERGDHEGHVAERSLYTRLATSGVNGKTIGAASVVAAAGYALYRAARDDERGRSSSRTGTERNDGERSRRRSVVKRR</sequence>
<dbReference type="GeneID" id="78818802"/>
<organism evidence="6 7">
    <name type="scientific">Halosimplex aquaticum</name>
    <dbReference type="NCBI Taxonomy" id="3026162"/>
    <lineage>
        <taxon>Archaea</taxon>
        <taxon>Methanobacteriati</taxon>
        <taxon>Methanobacteriota</taxon>
        <taxon>Stenosarchaea group</taxon>
        <taxon>Halobacteria</taxon>
        <taxon>Halobacteriales</taxon>
        <taxon>Haloarculaceae</taxon>
        <taxon>Halosimplex</taxon>
    </lineage>
</organism>
<feature type="compositionally biased region" description="Basic and acidic residues" evidence="4">
    <location>
        <begin position="336"/>
        <end position="357"/>
    </location>
</feature>
<keyword evidence="2" id="KW-0560">Oxidoreductase</keyword>
<dbReference type="InterPro" id="IPR002347">
    <property type="entry name" value="SDR_fam"/>
</dbReference>
<comment type="caution">
    <text evidence="6">The sequence shown here is derived from an EMBL/GenBank/DDBJ whole genome shotgun (WGS) entry which is preliminary data.</text>
</comment>
<feature type="region of interest" description="Disordered" evidence="4">
    <location>
        <begin position="336"/>
        <end position="367"/>
    </location>
</feature>
<feature type="domain" description="Ketoreductase" evidence="5">
    <location>
        <begin position="11"/>
        <end position="197"/>
    </location>
</feature>
<dbReference type="InterPro" id="IPR057326">
    <property type="entry name" value="KR_dom"/>
</dbReference>
<feature type="compositionally biased region" description="Basic and acidic residues" evidence="4">
    <location>
        <begin position="289"/>
        <end position="301"/>
    </location>
</feature>
<reference evidence="6 7" key="1">
    <citation type="journal article" date="2019" name="Int. J. Syst. Evol. Microbiol.">
        <title>The Global Catalogue of Microorganisms (GCM) 10K type strain sequencing project: providing services to taxonomists for standard genome sequencing and annotation.</title>
        <authorList>
            <consortium name="The Broad Institute Genomics Platform"/>
            <consortium name="The Broad Institute Genome Sequencing Center for Infectious Disease"/>
            <person name="Wu L."/>
            <person name="Ma J."/>
        </authorList>
    </citation>
    <scope>NUCLEOTIDE SEQUENCE [LARGE SCALE GENOMIC DNA]</scope>
    <source>
        <strain evidence="6 7">XZYJT29</strain>
    </source>
</reference>
<protein>
    <submittedName>
        <fullName evidence="6">SDR family oxidoreductase</fullName>
    </submittedName>
</protein>
<feature type="region of interest" description="Disordered" evidence="4">
    <location>
        <begin position="270"/>
        <end position="301"/>
    </location>
</feature>
<dbReference type="InterPro" id="IPR036291">
    <property type="entry name" value="NAD(P)-bd_dom_sf"/>
</dbReference>
<dbReference type="SMART" id="SM00822">
    <property type="entry name" value="PKS_KR"/>
    <property type="match status" value="1"/>
</dbReference>
<feature type="compositionally biased region" description="Basic residues" evidence="4">
    <location>
        <begin position="358"/>
        <end position="367"/>
    </location>
</feature>
<comment type="similarity">
    <text evidence="1 3">Belongs to the short-chain dehydrogenases/reductases (SDR) family.</text>
</comment>
<dbReference type="PROSITE" id="PS00061">
    <property type="entry name" value="ADH_SHORT"/>
    <property type="match status" value="1"/>
</dbReference>
<dbReference type="PANTHER" id="PTHR44196">
    <property type="entry name" value="DEHYDROGENASE/REDUCTASE SDR FAMILY MEMBER 7B"/>
    <property type="match status" value="1"/>
</dbReference>
<dbReference type="NCBIfam" id="NF005495">
    <property type="entry name" value="PRK07109.1"/>
    <property type="match status" value="1"/>
</dbReference>
<name>A0ABD5XTZ5_9EURY</name>
<dbReference type="PRINTS" id="PR00081">
    <property type="entry name" value="GDHRDH"/>
</dbReference>
<dbReference type="Gene3D" id="3.40.50.720">
    <property type="entry name" value="NAD(P)-binding Rossmann-like Domain"/>
    <property type="match status" value="1"/>
</dbReference>
<evidence type="ECO:0000256" key="4">
    <source>
        <dbReference type="SAM" id="MobiDB-lite"/>
    </source>
</evidence>
<accession>A0ABD5XTZ5</accession>
<dbReference type="PRINTS" id="PR00080">
    <property type="entry name" value="SDRFAMILY"/>
</dbReference>
<evidence type="ECO:0000259" key="5">
    <source>
        <dbReference type="SMART" id="SM00822"/>
    </source>
</evidence>
<dbReference type="EMBL" id="JBHTAS010000001">
    <property type="protein sequence ID" value="MFC7138562.1"/>
    <property type="molecule type" value="Genomic_DNA"/>
</dbReference>
<evidence type="ECO:0000256" key="3">
    <source>
        <dbReference type="RuleBase" id="RU000363"/>
    </source>
</evidence>
<dbReference type="GO" id="GO:0016491">
    <property type="term" value="F:oxidoreductase activity"/>
    <property type="evidence" value="ECO:0007669"/>
    <property type="project" value="UniProtKB-KW"/>
</dbReference>
<gene>
    <name evidence="6" type="ORF">ACFQMA_01775</name>
</gene>
<dbReference type="SUPFAM" id="SSF51735">
    <property type="entry name" value="NAD(P)-binding Rossmann-fold domains"/>
    <property type="match status" value="1"/>
</dbReference>
<dbReference type="Proteomes" id="UP001596432">
    <property type="component" value="Unassembled WGS sequence"/>
</dbReference>
<dbReference type="PANTHER" id="PTHR44196:SF1">
    <property type="entry name" value="DEHYDROGENASE_REDUCTASE SDR FAMILY MEMBER 7B"/>
    <property type="match status" value="1"/>
</dbReference>
<dbReference type="CDD" id="cd05360">
    <property type="entry name" value="SDR_c3"/>
    <property type="match status" value="1"/>
</dbReference>
<proteinExistence type="inferred from homology"/>
<evidence type="ECO:0000256" key="2">
    <source>
        <dbReference type="ARBA" id="ARBA00023002"/>
    </source>
</evidence>
<dbReference type="Pfam" id="PF00106">
    <property type="entry name" value="adh_short"/>
    <property type="match status" value="1"/>
</dbReference>
<evidence type="ECO:0000313" key="6">
    <source>
        <dbReference type="EMBL" id="MFC7138562.1"/>
    </source>
</evidence>
<evidence type="ECO:0000313" key="7">
    <source>
        <dbReference type="Proteomes" id="UP001596432"/>
    </source>
</evidence>
<evidence type="ECO:0000256" key="1">
    <source>
        <dbReference type="ARBA" id="ARBA00006484"/>
    </source>
</evidence>
<keyword evidence="7" id="KW-1185">Reference proteome</keyword>
<dbReference type="AlphaFoldDB" id="A0ABD5XTZ5"/>
<dbReference type="InterPro" id="IPR020904">
    <property type="entry name" value="Sc_DH/Rdtase_CS"/>
</dbReference>